<dbReference type="PROSITE" id="PS50110">
    <property type="entry name" value="RESPONSE_REGULATORY"/>
    <property type="match status" value="2"/>
</dbReference>
<comment type="catalytic activity">
    <reaction evidence="2">
        <text>2 GTP = 3',3'-c-di-GMP + 2 diphosphate</text>
        <dbReference type="Rhea" id="RHEA:24898"/>
        <dbReference type="ChEBI" id="CHEBI:33019"/>
        <dbReference type="ChEBI" id="CHEBI:37565"/>
        <dbReference type="ChEBI" id="CHEBI:58805"/>
        <dbReference type="EC" id="2.7.7.65"/>
    </reaction>
</comment>
<feature type="modified residue" description="4-aspartylphosphate" evidence="3">
    <location>
        <position position="178"/>
    </location>
</feature>
<evidence type="ECO:0000259" key="4">
    <source>
        <dbReference type="PROSITE" id="PS50110"/>
    </source>
</evidence>
<dbReference type="NCBIfam" id="TIGR00254">
    <property type="entry name" value="GGDEF"/>
    <property type="match status" value="1"/>
</dbReference>
<dbReference type="SMART" id="SM00448">
    <property type="entry name" value="REC"/>
    <property type="match status" value="2"/>
</dbReference>
<dbReference type="InterPro" id="IPR050469">
    <property type="entry name" value="Diguanylate_Cyclase"/>
</dbReference>
<dbReference type="PANTHER" id="PTHR45138">
    <property type="entry name" value="REGULATORY COMPONENTS OF SENSORY TRANSDUCTION SYSTEM"/>
    <property type="match status" value="1"/>
</dbReference>
<dbReference type="InterPro" id="IPR011006">
    <property type="entry name" value="CheY-like_superfamily"/>
</dbReference>
<dbReference type="PANTHER" id="PTHR45138:SF9">
    <property type="entry name" value="DIGUANYLATE CYCLASE DGCM-RELATED"/>
    <property type="match status" value="1"/>
</dbReference>
<dbReference type="EC" id="2.7.7.65" evidence="1"/>
<dbReference type="SUPFAM" id="SSF52172">
    <property type="entry name" value="CheY-like"/>
    <property type="match status" value="2"/>
</dbReference>
<proteinExistence type="predicted"/>
<dbReference type="Gene3D" id="3.30.70.270">
    <property type="match status" value="1"/>
</dbReference>
<dbReference type="InterPro" id="IPR029787">
    <property type="entry name" value="Nucleotide_cyclase"/>
</dbReference>
<feature type="domain" description="GGDEF" evidence="5">
    <location>
        <begin position="297"/>
        <end position="445"/>
    </location>
</feature>
<dbReference type="SUPFAM" id="SSF55073">
    <property type="entry name" value="Nucleotide cyclase"/>
    <property type="match status" value="1"/>
</dbReference>
<organism evidence="6 7">
    <name type="scientific">Thiomicrorhabdus lithotrophica</name>
    <dbReference type="NCBI Taxonomy" id="2949997"/>
    <lineage>
        <taxon>Bacteria</taxon>
        <taxon>Pseudomonadati</taxon>
        <taxon>Pseudomonadota</taxon>
        <taxon>Gammaproteobacteria</taxon>
        <taxon>Thiotrichales</taxon>
        <taxon>Piscirickettsiaceae</taxon>
        <taxon>Thiomicrorhabdus</taxon>
    </lineage>
</organism>
<dbReference type="InterPro" id="IPR001789">
    <property type="entry name" value="Sig_transdc_resp-reg_receiver"/>
</dbReference>
<dbReference type="CDD" id="cd01949">
    <property type="entry name" value="GGDEF"/>
    <property type="match status" value="1"/>
</dbReference>
<protein>
    <recommendedName>
        <fullName evidence="1">diguanylate cyclase</fullName>
        <ecNumber evidence="1">2.7.7.65</ecNumber>
    </recommendedName>
</protein>
<feature type="domain" description="Response regulatory" evidence="4">
    <location>
        <begin position="2"/>
        <end position="118"/>
    </location>
</feature>
<dbReference type="PROSITE" id="PS50887">
    <property type="entry name" value="GGDEF"/>
    <property type="match status" value="1"/>
</dbReference>
<dbReference type="CDD" id="cd00156">
    <property type="entry name" value="REC"/>
    <property type="match status" value="1"/>
</dbReference>
<evidence type="ECO:0000256" key="2">
    <source>
        <dbReference type="ARBA" id="ARBA00034247"/>
    </source>
</evidence>
<reference evidence="6 7" key="1">
    <citation type="submission" date="2022-06" db="EMBL/GenBank/DDBJ databases">
        <title>Thiomicrohabdus sp. nov, an obligately chemolithoautotrophic, sulfur-oxidizing bacterium isolated from beach of Guanyin Mountain. Amoy.</title>
        <authorList>
            <person name="Zhu H."/>
        </authorList>
    </citation>
    <scope>NUCLEOTIDE SEQUENCE [LARGE SCALE GENOMIC DNA]</scope>
    <source>
        <strain evidence="6 7">XGS-01</strain>
    </source>
</reference>
<dbReference type="Pfam" id="PF00990">
    <property type="entry name" value="GGDEF"/>
    <property type="match status" value="1"/>
</dbReference>
<evidence type="ECO:0000259" key="5">
    <source>
        <dbReference type="PROSITE" id="PS50887"/>
    </source>
</evidence>
<dbReference type="Proteomes" id="UP001222275">
    <property type="component" value="Chromosome"/>
</dbReference>
<gene>
    <name evidence="6" type="ORF">NR989_04300</name>
</gene>
<dbReference type="EMBL" id="CP102381">
    <property type="protein sequence ID" value="WEJ63478.1"/>
    <property type="molecule type" value="Genomic_DNA"/>
</dbReference>
<dbReference type="RefSeq" id="WP_275595735.1">
    <property type="nucleotide sequence ID" value="NZ_CP102381.1"/>
</dbReference>
<accession>A0ABY8CGA2</accession>
<dbReference type="SMART" id="SM00267">
    <property type="entry name" value="GGDEF"/>
    <property type="match status" value="1"/>
</dbReference>
<dbReference type="InterPro" id="IPR000160">
    <property type="entry name" value="GGDEF_dom"/>
</dbReference>
<feature type="domain" description="Response regulatory" evidence="4">
    <location>
        <begin position="127"/>
        <end position="247"/>
    </location>
</feature>
<keyword evidence="7" id="KW-1185">Reference proteome</keyword>
<dbReference type="InterPro" id="IPR043128">
    <property type="entry name" value="Rev_trsase/Diguanyl_cyclase"/>
</dbReference>
<dbReference type="Pfam" id="PF00072">
    <property type="entry name" value="Response_reg"/>
    <property type="match status" value="2"/>
</dbReference>
<dbReference type="GO" id="GO:0052621">
    <property type="term" value="F:diguanylate cyclase activity"/>
    <property type="evidence" value="ECO:0007669"/>
    <property type="project" value="UniProtKB-EC"/>
</dbReference>
<comment type="caution">
    <text evidence="3">Lacks conserved residue(s) required for the propagation of feature annotation.</text>
</comment>
<keyword evidence="6" id="KW-0548">Nucleotidyltransferase</keyword>
<keyword evidence="6" id="KW-0808">Transferase</keyword>
<dbReference type="Gene3D" id="3.40.50.2300">
    <property type="match status" value="2"/>
</dbReference>
<name>A0ABY8CGA2_9GAMM</name>
<keyword evidence="3" id="KW-0597">Phosphoprotein</keyword>
<evidence type="ECO:0000256" key="1">
    <source>
        <dbReference type="ARBA" id="ARBA00012528"/>
    </source>
</evidence>
<evidence type="ECO:0000313" key="7">
    <source>
        <dbReference type="Proteomes" id="UP001222275"/>
    </source>
</evidence>
<sequence>MNLFIVDPSNSYRNVIKLTLSNEDTQITEASNGNDGLAHLKNHKPSAICVAHELGDMDSFKFLKKLKLNKSLSNTPKFLLTSNSSPDFKRQAYDAGFTEIFIKSDFPTLKRALHSLMVYATLNISARVLYVEDTQSTADFTSHIMQSVGWKVKHVKSGEEAAKILDNTKKPFDIVVTDLVLEGEVSGIGLINLIRQGNERIRDIPILAVSGWNDLLRQVYVLKHGAGDFIAKPFNETDFLARAINLIMGKRARDELINQQEALYQKANIDSLTGINNRHFLDEYAEKLIKSALAKNEGVTLMLLDIDQFKDINDMMGHPAGDTILKTVASILKNNSHSNDIIARYGGDEFVVIIKDLNQQEVLERAETIRQQVAEAEPLGIAATCSIGLACHDKKIALQLVELLASIDQSPEDIELNYQALFKAADHSLYAAKKAGRNRVCMNNLLNPTQ</sequence>
<evidence type="ECO:0000313" key="6">
    <source>
        <dbReference type="EMBL" id="WEJ63478.1"/>
    </source>
</evidence>
<evidence type="ECO:0000256" key="3">
    <source>
        <dbReference type="PROSITE-ProRule" id="PRU00169"/>
    </source>
</evidence>